<feature type="compositionally biased region" description="Basic residues" evidence="1">
    <location>
        <begin position="615"/>
        <end position="625"/>
    </location>
</feature>
<name>A0A9E7JSA1_9LILI</name>
<accession>A0A9E7JSA1</accession>
<feature type="non-terminal residue" evidence="2">
    <location>
        <position position="625"/>
    </location>
</feature>
<proteinExistence type="predicted"/>
<evidence type="ECO:0000313" key="2">
    <source>
        <dbReference type="EMBL" id="URD91725.1"/>
    </source>
</evidence>
<dbReference type="Proteomes" id="UP001055439">
    <property type="component" value="Chromosome 3"/>
</dbReference>
<organism evidence="2 3">
    <name type="scientific">Musa troglodytarum</name>
    <name type="common">fe'i banana</name>
    <dbReference type="NCBI Taxonomy" id="320322"/>
    <lineage>
        <taxon>Eukaryota</taxon>
        <taxon>Viridiplantae</taxon>
        <taxon>Streptophyta</taxon>
        <taxon>Embryophyta</taxon>
        <taxon>Tracheophyta</taxon>
        <taxon>Spermatophyta</taxon>
        <taxon>Magnoliopsida</taxon>
        <taxon>Liliopsida</taxon>
        <taxon>Zingiberales</taxon>
        <taxon>Musaceae</taxon>
        <taxon>Musa</taxon>
    </lineage>
</organism>
<evidence type="ECO:0000256" key="1">
    <source>
        <dbReference type="SAM" id="MobiDB-lite"/>
    </source>
</evidence>
<dbReference type="AlphaFoldDB" id="A0A9E7JSA1"/>
<feature type="region of interest" description="Disordered" evidence="1">
    <location>
        <begin position="599"/>
        <end position="625"/>
    </location>
</feature>
<keyword evidence="3" id="KW-1185">Reference proteome</keyword>
<reference evidence="2" key="1">
    <citation type="submission" date="2022-05" db="EMBL/GenBank/DDBJ databases">
        <title>The Musa troglodytarum L. genome provides insights into the mechanism of non-climacteric behaviour and enrichment of carotenoids.</title>
        <authorList>
            <person name="Wang J."/>
        </authorList>
    </citation>
    <scope>NUCLEOTIDE SEQUENCE</scope>
    <source>
        <tissue evidence="2">Leaf</tissue>
    </source>
</reference>
<dbReference type="EMBL" id="CP097505">
    <property type="protein sequence ID" value="URD91725.1"/>
    <property type="molecule type" value="Genomic_DNA"/>
</dbReference>
<evidence type="ECO:0000313" key="3">
    <source>
        <dbReference type="Proteomes" id="UP001055439"/>
    </source>
</evidence>
<gene>
    <name evidence="2" type="ORF">MUK42_00427</name>
</gene>
<protein>
    <submittedName>
        <fullName evidence="2">Uncharacterized protein</fullName>
    </submittedName>
</protein>
<sequence length="625" mass="69256">MLSEYPSALNSTALPSCLLAMADRPEKLLGMLPLRSLSARSNTCSEASRESCGGMLPPNLFDRNLRTIMDGKLSPTHVGISPWKPFSPRSSATRCLHCFRDEGNSPSNLLLFRCSDTSDALEAIELGMLPWRSLFARSTYCMASTSSKQSGSLPERWLLERSRICSPLNLQSNGMMLLSMRLSESSRYCTSGKLSQPKEAKFPSSAGMLPVRLFEDKLRLARLLHSTQAGDRVPRRVELLQRRGGSSPEKLLLVSCAVLRRPFFPSSPGRLPESLLLMTIKDWSFGSAEMVLGNSPENWFWLMSRISRAVMFPISGGIAPLSLLSEISSTILQFGQIADLFRDRAGVIGLAEAQASELSELADLPGDLPEKLRPIGETFRHQLGESIARYVEHLKSRQPRQRCRQYPGELVVGKIQVQQLTAACDRRREWPDEVVVGESEISELREHRELLGYGSLDLVEAEIQEDELGSSRDGGGDAAMEAVAVEIEVGRAEKSRSRRVPLRPEEGKRSCTRLPAASQRTPNQLHGVAELVSDHELSVSGWNKLVFQFTRASAAVAAPVSAVQVGRRKRKKGRNWIGFMASDRERDEAEEVYESACSCSSTLPGTEGLQARKSANQRRKVNDKR</sequence>